<dbReference type="PANTHER" id="PTHR45718">
    <property type="entry name" value="TRANSCRIPTIONAL ACTIVATOR CUBITUS INTERRUPTUS"/>
    <property type="match status" value="1"/>
</dbReference>
<keyword evidence="4 7" id="KW-0863">Zinc-finger</keyword>
<accession>A0A4P9YVT0</accession>
<name>A0A4P9YVT0_9FUNG</name>
<evidence type="ECO:0000256" key="4">
    <source>
        <dbReference type="ARBA" id="ARBA00022771"/>
    </source>
</evidence>
<dbReference type="FunFam" id="3.30.160.60:FF:000201">
    <property type="entry name" value="C2H2 finger domain protein (Gli3)"/>
    <property type="match status" value="1"/>
</dbReference>
<dbReference type="GO" id="GO:0000978">
    <property type="term" value="F:RNA polymerase II cis-regulatory region sequence-specific DNA binding"/>
    <property type="evidence" value="ECO:0007669"/>
    <property type="project" value="TreeGrafter"/>
</dbReference>
<dbReference type="InterPro" id="IPR056436">
    <property type="entry name" value="Znf-C2H2_ZIC1-5/GLI1-3-like"/>
</dbReference>
<keyword evidence="2" id="KW-0479">Metal-binding</keyword>
<organism evidence="9 10">
    <name type="scientific">Syncephalis pseudoplumigaleata</name>
    <dbReference type="NCBI Taxonomy" id="1712513"/>
    <lineage>
        <taxon>Eukaryota</taxon>
        <taxon>Fungi</taxon>
        <taxon>Fungi incertae sedis</taxon>
        <taxon>Zoopagomycota</taxon>
        <taxon>Zoopagomycotina</taxon>
        <taxon>Zoopagomycetes</taxon>
        <taxon>Zoopagales</taxon>
        <taxon>Piptocephalidaceae</taxon>
        <taxon>Syncephalis</taxon>
    </lineage>
</organism>
<dbReference type="InterPro" id="IPR036236">
    <property type="entry name" value="Znf_C2H2_sf"/>
</dbReference>
<dbReference type="Pfam" id="PF23561">
    <property type="entry name" value="zf-C2H2_15"/>
    <property type="match status" value="1"/>
</dbReference>
<gene>
    <name evidence="9" type="ORF">SYNPS1DRAFT_5843</name>
</gene>
<evidence type="ECO:0000313" key="9">
    <source>
        <dbReference type="EMBL" id="RKP24117.1"/>
    </source>
</evidence>
<dbReference type="OrthoDB" id="3437960at2759"/>
<evidence type="ECO:0000256" key="2">
    <source>
        <dbReference type="ARBA" id="ARBA00022723"/>
    </source>
</evidence>
<evidence type="ECO:0000256" key="5">
    <source>
        <dbReference type="ARBA" id="ARBA00022833"/>
    </source>
</evidence>
<dbReference type="PROSITE" id="PS00028">
    <property type="entry name" value="ZINC_FINGER_C2H2_1"/>
    <property type="match status" value="2"/>
</dbReference>
<feature type="non-terminal residue" evidence="9">
    <location>
        <position position="208"/>
    </location>
</feature>
<comment type="subcellular location">
    <subcellularLocation>
        <location evidence="1">Nucleus</location>
    </subcellularLocation>
</comment>
<dbReference type="PANTHER" id="PTHR45718:SF4">
    <property type="entry name" value="TRANSCRIPTIONAL ACTIVATOR CUBITUS INTERRUPTUS"/>
    <property type="match status" value="1"/>
</dbReference>
<evidence type="ECO:0000256" key="3">
    <source>
        <dbReference type="ARBA" id="ARBA00022737"/>
    </source>
</evidence>
<dbReference type="GO" id="GO:0008270">
    <property type="term" value="F:zinc ion binding"/>
    <property type="evidence" value="ECO:0007669"/>
    <property type="project" value="UniProtKB-KW"/>
</dbReference>
<evidence type="ECO:0000256" key="7">
    <source>
        <dbReference type="PROSITE-ProRule" id="PRU00042"/>
    </source>
</evidence>
<feature type="non-terminal residue" evidence="9">
    <location>
        <position position="1"/>
    </location>
</feature>
<dbReference type="GO" id="GO:0000981">
    <property type="term" value="F:DNA-binding transcription factor activity, RNA polymerase II-specific"/>
    <property type="evidence" value="ECO:0007669"/>
    <property type="project" value="TreeGrafter"/>
</dbReference>
<reference evidence="10" key="1">
    <citation type="journal article" date="2018" name="Nat. Microbiol.">
        <title>Leveraging single-cell genomics to expand the fungal tree of life.</title>
        <authorList>
            <person name="Ahrendt S.R."/>
            <person name="Quandt C.A."/>
            <person name="Ciobanu D."/>
            <person name="Clum A."/>
            <person name="Salamov A."/>
            <person name="Andreopoulos B."/>
            <person name="Cheng J.F."/>
            <person name="Woyke T."/>
            <person name="Pelin A."/>
            <person name="Henrissat B."/>
            <person name="Reynolds N.K."/>
            <person name="Benny G.L."/>
            <person name="Smith M.E."/>
            <person name="James T.Y."/>
            <person name="Grigoriev I.V."/>
        </authorList>
    </citation>
    <scope>NUCLEOTIDE SEQUENCE [LARGE SCALE GENOMIC DNA]</scope>
    <source>
        <strain evidence="10">Benny S71-1</strain>
    </source>
</reference>
<evidence type="ECO:0000256" key="1">
    <source>
        <dbReference type="ARBA" id="ARBA00004123"/>
    </source>
</evidence>
<evidence type="ECO:0000259" key="8">
    <source>
        <dbReference type="PROSITE" id="PS50157"/>
    </source>
</evidence>
<keyword evidence="5" id="KW-0862">Zinc</keyword>
<dbReference type="Gene3D" id="3.30.160.60">
    <property type="entry name" value="Classic Zinc Finger"/>
    <property type="match status" value="3"/>
</dbReference>
<dbReference type="GO" id="GO:0005634">
    <property type="term" value="C:nucleus"/>
    <property type="evidence" value="ECO:0007669"/>
    <property type="project" value="UniProtKB-SubCell"/>
</dbReference>
<evidence type="ECO:0000313" key="10">
    <source>
        <dbReference type="Proteomes" id="UP000278143"/>
    </source>
</evidence>
<dbReference type="PROSITE" id="PS50157">
    <property type="entry name" value="ZINC_FINGER_C2H2_2"/>
    <property type="match status" value="1"/>
</dbReference>
<evidence type="ECO:0000256" key="6">
    <source>
        <dbReference type="ARBA" id="ARBA00023242"/>
    </source>
</evidence>
<dbReference type="InterPro" id="IPR043359">
    <property type="entry name" value="GLI-like"/>
</dbReference>
<keyword evidence="3" id="KW-0677">Repeat</keyword>
<dbReference type="AlphaFoldDB" id="A0A4P9YVT0"/>
<keyword evidence="10" id="KW-1185">Reference proteome</keyword>
<feature type="domain" description="C2H2-type" evidence="8">
    <location>
        <begin position="71"/>
        <end position="101"/>
    </location>
</feature>
<protein>
    <recommendedName>
        <fullName evidence="8">C2H2-type domain-containing protein</fullName>
    </recommendedName>
</protein>
<dbReference type="Pfam" id="PF00096">
    <property type="entry name" value="zf-C2H2"/>
    <property type="match status" value="1"/>
</dbReference>
<dbReference type="SUPFAM" id="SSF57667">
    <property type="entry name" value="beta-beta-alpha zinc fingers"/>
    <property type="match status" value="2"/>
</dbReference>
<proteinExistence type="predicted"/>
<keyword evidence="6" id="KW-0539">Nucleus</keyword>
<dbReference type="SMART" id="SM00355">
    <property type="entry name" value="ZnF_C2H2"/>
    <property type="match status" value="3"/>
</dbReference>
<dbReference type="InterPro" id="IPR013087">
    <property type="entry name" value="Znf_C2H2_type"/>
</dbReference>
<dbReference type="EMBL" id="KZ990437">
    <property type="protein sequence ID" value="RKP24117.1"/>
    <property type="molecule type" value="Genomic_DNA"/>
</dbReference>
<sequence>PSNDVVCRWSNCHAQFGDLQELVDHLATAHIGRKRNNYACHWEDCSRKGVLQTSRFALISHMRGHTGEKPFHCPVPECDKSFSRSDALTKHLKCQHPDAPEADDVAFGPHGTTAPVVKRAPPVVLEGRALVEAMVSSEDEFEASYELQAAPDSDDDDLADLSMAERYVHMKDRFHYVKREHRRLAEAHDRARRKLRRCLLERDVLLSS</sequence>
<dbReference type="Proteomes" id="UP000278143">
    <property type="component" value="Unassembled WGS sequence"/>
</dbReference>